<feature type="non-terminal residue" evidence="3">
    <location>
        <position position="404"/>
    </location>
</feature>
<feature type="compositionally biased region" description="Basic and acidic residues" evidence="1">
    <location>
        <begin position="276"/>
        <end position="285"/>
    </location>
</feature>
<dbReference type="Proteomes" id="UP001642484">
    <property type="component" value="Unassembled WGS sequence"/>
</dbReference>
<evidence type="ECO:0000313" key="4">
    <source>
        <dbReference type="Proteomes" id="UP001642484"/>
    </source>
</evidence>
<accession>A0ABP0RLG3</accession>
<evidence type="ECO:0000256" key="1">
    <source>
        <dbReference type="SAM" id="MobiDB-lite"/>
    </source>
</evidence>
<reference evidence="3 4" key="1">
    <citation type="submission" date="2024-02" db="EMBL/GenBank/DDBJ databases">
        <authorList>
            <person name="Chen Y."/>
            <person name="Shah S."/>
            <person name="Dougan E. K."/>
            <person name="Thang M."/>
            <person name="Chan C."/>
        </authorList>
    </citation>
    <scope>NUCLEOTIDE SEQUENCE [LARGE SCALE GENOMIC DNA]</scope>
</reference>
<comment type="caution">
    <text evidence="3">The sequence shown here is derived from an EMBL/GenBank/DDBJ whole genome shotgun (WGS) entry which is preliminary data.</text>
</comment>
<dbReference type="EMBL" id="CAXAMN010023491">
    <property type="protein sequence ID" value="CAK9078029.1"/>
    <property type="molecule type" value="Genomic_DNA"/>
</dbReference>
<evidence type="ECO:0000313" key="2">
    <source>
        <dbReference type="EMBL" id="CAK9078029.1"/>
    </source>
</evidence>
<protein>
    <submittedName>
        <fullName evidence="3">Uncharacterized protein</fullName>
    </submittedName>
</protein>
<sequence>MDVEPEHDQQEAGSDQESESVEVEIVDGVCPACDQEFGNPDEDADGDTSITVTSAKGDNRALCHRCFYIGRGSLGKLKMIDLVKLLKKSTALRKKFRSLRKAHLKAVLKNPKAKPRHQVLDLKHYTKKKQSNYEAEWTELSAYFNEKAPADVRKKVLGLKLQQDDRGIEGVLVMADSSKKKVRIGSKVSTESVRQAEHESGTARNQAHEKESEKLQMQINEKAEEDEALGGPLEAPDEPEEEDGHASDSESSDAGFNLMRDSKMKASASTRKPKTKRSEEIKKPSESIPVTEAKSKQTRKPDKDLIPKGESTVLDLRRFSETGFLAGTVKEKDWGSKLTKALALASQLEQVMNNDMCKDLAKTLTEEANGVSNAMDTVKVFRNMTPAVAARELIALSDEFLSRM</sequence>
<proteinExistence type="predicted"/>
<gene>
    <name evidence="2" type="ORF">CCMP2556_LOCUS38445</name>
    <name evidence="3" type="ORF">CCMP2556_LOCUS47434</name>
</gene>
<organism evidence="3 4">
    <name type="scientific">Durusdinium trenchii</name>
    <dbReference type="NCBI Taxonomy" id="1381693"/>
    <lineage>
        <taxon>Eukaryota</taxon>
        <taxon>Sar</taxon>
        <taxon>Alveolata</taxon>
        <taxon>Dinophyceae</taxon>
        <taxon>Suessiales</taxon>
        <taxon>Symbiodiniaceae</taxon>
        <taxon>Durusdinium</taxon>
    </lineage>
</organism>
<feature type="compositionally biased region" description="Basic and acidic residues" evidence="1">
    <location>
        <begin position="293"/>
        <end position="307"/>
    </location>
</feature>
<feature type="region of interest" description="Disordered" evidence="1">
    <location>
        <begin position="1"/>
        <end position="22"/>
    </location>
</feature>
<keyword evidence="4" id="KW-1185">Reference proteome</keyword>
<feature type="region of interest" description="Disordered" evidence="1">
    <location>
        <begin position="183"/>
        <end position="309"/>
    </location>
</feature>
<dbReference type="EMBL" id="CAXAMN010026054">
    <property type="protein sequence ID" value="CAK9100375.1"/>
    <property type="molecule type" value="Genomic_DNA"/>
</dbReference>
<feature type="compositionally biased region" description="Basic and acidic residues" evidence="1">
    <location>
        <begin position="194"/>
        <end position="214"/>
    </location>
</feature>
<name>A0ABP0RLG3_9DINO</name>
<evidence type="ECO:0000313" key="3">
    <source>
        <dbReference type="EMBL" id="CAK9100375.1"/>
    </source>
</evidence>
<feature type="compositionally biased region" description="Basic and acidic residues" evidence="1">
    <location>
        <begin position="1"/>
        <end position="10"/>
    </location>
</feature>